<gene>
    <name evidence="3" type="ORF">COV10_00280</name>
</gene>
<evidence type="ECO:0000259" key="2">
    <source>
        <dbReference type="PROSITE" id="PS50164"/>
    </source>
</evidence>
<dbReference type="InterPro" id="IPR000305">
    <property type="entry name" value="GIY-YIG_endonuc"/>
</dbReference>
<dbReference type="PROSITE" id="PS50164">
    <property type="entry name" value="GIY_YIG"/>
    <property type="match status" value="1"/>
</dbReference>
<comment type="similarity">
    <text evidence="1">Belongs to the UPF0213 family.</text>
</comment>
<dbReference type="SMART" id="SM00465">
    <property type="entry name" value="GIYc"/>
    <property type="match status" value="1"/>
</dbReference>
<dbReference type="Gene3D" id="3.40.1440.10">
    <property type="entry name" value="GIY-YIG endonuclease"/>
    <property type="match status" value="1"/>
</dbReference>
<name>A0A2H0RFV7_9BACT</name>
<sequence>MYILASKRNGTLYIGVTNDLARRVQEHKQGIIEGFTKKYHVHMLVWYEEVGEITSAIAREKQMKEWQRAWKIRLIDCELRNSDLFPPLARGGLGWGSG</sequence>
<evidence type="ECO:0000256" key="1">
    <source>
        <dbReference type="ARBA" id="ARBA00007435"/>
    </source>
</evidence>
<dbReference type="PANTHER" id="PTHR34477">
    <property type="entry name" value="UPF0213 PROTEIN YHBQ"/>
    <property type="match status" value="1"/>
</dbReference>
<dbReference type="AlphaFoldDB" id="A0A2H0RFV7"/>
<comment type="caution">
    <text evidence="3">The sequence shown here is derived from an EMBL/GenBank/DDBJ whole genome shotgun (WGS) entry which is preliminary data.</text>
</comment>
<feature type="domain" description="GIY-YIG" evidence="2">
    <location>
        <begin position="1"/>
        <end position="73"/>
    </location>
</feature>
<dbReference type="EMBL" id="PCYI01000001">
    <property type="protein sequence ID" value="PIR45310.1"/>
    <property type="molecule type" value="Genomic_DNA"/>
</dbReference>
<evidence type="ECO:0000313" key="3">
    <source>
        <dbReference type="EMBL" id="PIR45310.1"/>
    </source>
</evidence>
<evidence type="ECO:0000313" key="4">
    <source>
        <dbReference type="Proteomes" id="UP000228767"/>
    </source>
</evidence>
<organism evidence="3 4">
    <name type="scientific">Candidatus Vogelbacteria bacterium CG10_big_fil_rev_8_21_14_0_10_51_16</name>
    <dbReference type="NCBI Taxonomy" id="1975045"/>
    <lineage>
        <taxon>Bacteria</taxon>
        <taxon>Candidatus Vogeliibacteriota</taxon>
    </lineage>
</organism>
<dbReference type="PANTHER" id="PTHR34477:SF5">
    <property type="entry name" value="BSL5627 PROTEIN"/>
    <property type="match status" value="1"/>
</dbReference>
<reference evidence="3 4" key="1">
    <citation type="submission" date="2017-09" db="EMBL/GenBank/DDBJ databases">
        <title>Depth-based differentiation of microbial function through sediment-hosted aquifers and enrichment of novel symbionts in the deep terrestrial subsurface.</title>
        <authorList>
            <person name="Probst A.J."/>
            <person name="Ladd B."/>
            <person name="Jarett J.K."/>
            <person name="Geller-Mcgrath D.E."/>
            <person name="Sieber C.M."/>
            <person name="Emerson J.B."/>
            <person name="Anantharaman K."/>
            <person name="Thomas B.C."/>
            <person name="Malmstrom R."/>
            <person name="Stieglmeier M."/>
            <person name="Klingl A."/>
            <person name="Woyke T."/>
            <person name="Ryan C.M."/>
            <person name="Banfield J.F."/>
        </authorList>
    </citation>
    <scope>NUCLEOTIDE SEQUENCE [LARGE SCALE GENOMIC DNA]</scope>
    <source>
        <strain evidence="3">CG10_big_fil_rev_8_21_14_0_10_51_16</strain>
    </source>
</reference>
<dbReference type="InterPro" id="IPR050190">
    <property type="entry name" value="UPF0213_domain"/>
</dbReference>
<dbReference type="Pfam" id="PF01541">
    <property type="entry name" value="GIY-YIG"/>
    <property type="match status" value="1"/>
</dbReference>
<dbReference type="Proteomes" id="UP000228767">
    <property type="component" value="Unassembled WGS sequence"/>
</dbReference>
<proteinExistence type="inferred from homology"/>
<dbReference type="InterPro" id="IPR035901">
    <property type="entry name" value="GIY-YIG_endonuc_sf"/>
</dbReference>
<protein>
    <recommendedName>
        <fullName evidence="2">GIY-YIG domain-containing protein</fullName>
    </recommendedName>
</protein>
<dbReference type="SUPFAM" id="SSF82771">
    <property type="entry name" value="GIY-YIG endonuclease"/>
    <property type="match status" value="1"/>
</dbReference>
<dbReference type="CDD" id="cd10448">
    <property type="entry name" value="GIY-YIG_unchar_3"/>
    <property type="match status" value="1"/>
</dbReference>
<accession>A0A2H0RFV7</accession>